<protein>
    <recommendedName>
        <fullName evidence="3">F-box domain-containing protein</fullName>
    </recommendedName>
</protein>
<sequence>MAQNNDAIGPSTSPKQTSRFFALTPEIRLEIYYHCTVLDLLILTHTCRAIYFDINTRENLLLSSAGYDNYTHRVKRISKKHLAAATYAGIMDSLCIPMIAYKDKLDFGGKLLCDREKRDSGVHVYNKVYGVRLDAALSKKGWRCCFQCHQVKRIEDYPNMMNKRHQIRSIYCDRCFNRFWLLDPDYKEDVDLW</sequence>
<evidence type="ECO:0000313" key="1">
    <source>
        <dbReference type="EMBL" id="RPA86044.1"/>
    </source>
</evidence>
<keyword evidence="2" id="KW-1185">Reference proteome</keyword>
<dbReference type="AlphaFoldDB" id="A0A3N4IWP3"/>
<accession>A0A3N4IWP3</accession>
<proteinExistence type="predicted"/>
<dbReference type="OrthoDB" id="5372935at2759"/>
<organism evidence="1 2">
    <name type="scientific">Ascobolus immersus RN42</name>
    <dbReference type="NCBI Taxonomy" id="1160509"/>
    <lineage>
        <taxon>Eukaryota</taxon>
        <taxon>Fungi</taxon>
        <taxon>Dikarya</taxon>
        <taxon>Ascomycota</taxon>
        <taxon>Pezizomycotina</taxon>
        <taxon>Pezizomycetes</taxon>
        <taxon>Pezizales</taxon>
        <taxon>Ascobolaceae</taxon>
        <taxon>Ascobolus</taxon>
    </lineage>
</organism>
<name>A0A3N4IWP3_ASCIM</name>
<evidence type="ECO:0008006" key="3">
    <source>
        <dbReference type="Google" id="ProtNLM"/>
    </source>
</evidence>
<gene>
    <name evidence="1" type="ORF">BJ508DRAFT_373209</name>
</gene>
<dbReference type="EMBL" id="ML119651">
    <property type="protein sequence ID" value="RPA86044.1"/>
    <property type="molecule type" value="Genomic_DNA"/>
</dbReference>
<dbReference type="Proteomes" id="UP000275078">
    <property type="component" value="Unassembled WGS sequence"/>
</dbReference>
<reference evidence="1 2" key="1">
    <citation type="journal article" date="2018" name="Nat. Ecol. Evol.">
        <title>Pezizomycetes genomes reveal the molecular basis of ectomycorrhizal truffle lifestyle.</title>
        <authorList>
            <person name="Murat C."/>
            <person name="Payen T."/>
            <person name="Noel B."/>
            <person name="Kuo A."/>
            <person name="Morin E."/>
            <person name="Chen J."/>
            <person name="Kohler A."/>
            <person name="Krizsan K."/>
            <person name="Balestrini R."/>
            <person name="Da Silva C."/>
            <person name="Montanini B."/>
            <person name="Hainaut M."/>
            <person name="Levati E."/>
            <person name="Barry K.W."/>
            <person name="Belfiori B."/>
            <person name="Cichocki N."/>
            <person name="Clum A."/>
            <person name="Dockter R.B."/>
            <person name="Fauchery L."/>
            <person name="Guy J."/>
            <person name="Iotti M."/>
            <person name="Le Tacon F."/>
            <person name="Lindquist E.A."/>
            <person name="Lipzen A."/>
            <person name="Malagnac F."/>
            <person name="Mello A."/>
            <person name="Molinier V."/>
            <person name="Miyauchi S."/>
            <person name="Poulain J."/>
            <person name="Riccioni C."/>
            <person name="Rubini A."/>
            <person name="Sitrit Y."/>
            <person name="Splivallo R."/>
            <person name="Traeger S."/>
            <person name="Wang M."/>
            <person name="Zifcakova L."/>
            <person name="Wipf D."/>
            <person name="Zambonelli A."/>
            <person name="Paolocci F."/>
            <person name="Nowrousian M."/>
            <person name="Ottonello S."/>
            <person name="Baldrian P."/>
            <person name="Spatafora J.W."/>
            <person name="Henrissat B."/>
            <person name="Nagy L.G."/>
            <person name="Aury J.M."/>
            <person name="Wincker P."/>
            <person name="Grigoriev I.V."/>
            <person name="Bonfante P."/>
            <person name="Martin F.M."/>
        </authorList>
    </citation>
    <scope>NUCLEOTIDE SEQUENCE [LARGE SCALE GENOMIC DNA]</scope>
    <source>
        <strain evidence="1 2">RN42</strain>
    </source>
</reference>
<evidence type="ECO:0000313" key="2">
    <source>
        <dbReference type="Proteomes" id="UP000275078"/>
    </source>
</evidence>